<dbReference type="AlphaFoldDB" id="A0A3A1WI58"/>
<dbReference type="GO" id="GO:0005737">
    <property type="term" value="C:cytoplasm"/>
    <property type="evidence" value="ECO:0007669"/>
    <property type="project" value="TreeGrafter"/>
</dbReference>
<keyword evidence="3" id="KW-0456">Lyase</keyword>
<dbReference type="PANTHER" id="PTHR30502">
    <property type="entry name" value="2-KETO-3-DEOXY-L-RHAMNONATE ALDOLASE"/>
    <property type="match status" value="1"/>
</dbReference>
<evidence type="ECO:0000256" key="2">
    <source>
        <dbReference type="ARBA" id="ARBA00022723"/>
    </source>
</evidence>
<keyword evidence="6" id="KW-1185">Reference proteome</keyword>
<name>A0A3A1WI58_9HYPH</name>
<comment type="caution">
    <text evidence="5">The sequence shown here is derived from an EMBL/GenBank/DDBJ whole genome shotgun (WGS) entry which is preliminary data.</text>
</comment>
<dbReference type="OrthoDB" id="9802624at2"/>
<dbReference type="SUPFAM" id="SSF51621">
    <property type="entry name" value="Phosphoenolpyruvate/pyruvate domain"/>
    <property type="match status" value="1"/>
</dbReference>
<dbReference type="InterPro" id="IPR050251">
    <property type="entry name" value="HpcH-HpaI_aldolase"/>
</dbReference>
<dbReference type="InterPro" id="IPR005000">
    <property type="entry name" value="Aldolase/citrate-lyase_domain"/>
</dbReference>
<comment type="similarity">
    <text evidence="1">Belongs to the HpcH/HpaI aldolase family.</text>
</comment>
<evidence type="ECO:0000313" key="6">
    <source>
        <dbReference type="Proteomes" id="UP000265750"/>
    </source>
</evidence>
<reference evidence="6" key="1">
    <citation type="submission" date="2018-09" db="EMBL/GenBank/DDBJ databases">
        <authorList>
            <person name="Tuo L."/>
        </authorList>
    </citation>
    <scope>NUCLEOTIDE SEQUENCE [LARGE SCALE GENOMIC DNA]</scope>
    <source>
        <strain evidence="6">M2BS4Y-1</strain>
    </source>
</reference>
<accession>A0A3A1WI58</accession>
<dbReference type="EMBL" id="QYRN01000007">
    <property type="protein sequence ID" value="RIX99719.1"/>
    <property type="molecule type" value="Genomic_DNA"/>
</dbReference>
<evidence type="ECO:0000256" key="1">
    <source>
        <dbReference type="ARBA" id="ARBA00005568"/>
    </source>
</evidence>
<evidence type="ECO:0000313" key="5">
    <source>
        <dbReference type="EMBL" id="RIX99719.1"/>
    </source>
</evidence>
<dbReference type="InterPro" id="IPR015813">
    <property type="entry name" value="Pyrv/PenolPyrv_kinase-like_dom"/>
</dbReference>
<dbReference type="Gene3D" id="3.20.20.60">
    <property type="entry name" value="Phosphoenolpyruvate-binding domains"/>
    <property type="match status" value="1"/>
</dbReference>
<dbReference type="RefSeq" id="WP_119540850.1">
    <property type="nucleotide sequence ID" value="NZ_QYRN01000007.1"/>
</dbReference>
<proteinExistence type="inferred from homology"/>
<dbReference type="GO" id="GO:0046872">
    <property type="term" value="F:metal ion binding"/>
    <property type="evidence" value="ECO:0007669"/>
    <property type="project" value="UniProtKB-KW"/>
</dbReference>
<keyword evidence="2" id="KW-0479">Metal-binding</keyword>
<feature type="domain" description="HpcH/HpaI aldolase/citrate lyase" evidence="4">
    <location>
        <begin position="31"/>
        <end position="239"/>
    </location>
</feature>
<dbReference type="InterPro" id="IPR040442">
    <property type="entry name" value="Pyrv_kinase-like_dom_sf"/>
</dbReference>
<evidence type="ECO:0000256" key="3">
    <source>
        <dbReference type="ARBA" id="ARBA00023239"/>
    </source>
</evidence>
<sequence>MLKDMREGRLSLGLGLHHLRTAAAPLLARATDHDWLFIDAEHGAFGQDDLAQMCLASLMTGVTPVVRVCRTALDQGVRALDNGAQGIVIPHVDTLADARLVAETFRYPPVGHRSWGGPPALFGYQAGPLGEAQRAANREILVVCMIESEAGVAAAGEIAAVGGVDALMVGTSDLSTEMGIPGQIGHQRVRDAVATVAEACERAGKIMGVGVVPDHDLAAEYIARGARFIVAGTDHSYLASAATARAALLRGAAPARNG</sequence>
<protein>
    <submittedName>
        <fullName evidence="5">Aldolase</fullName>
    </submittedName>
</protein>
<dbReference type="PANTHER" id="PTHR30502:SF0">
    <property type="entry name" value="PHOSPHOENOLPYRUVATE CARBOXYLASE FAMILY PROTEIN"/>
    <property type="match status" value="1"/>
</dbReference>
<evidence type="ECO:0000259" key="4">
    <source>
        <dbReference type="Pfam" id="PF03328"/>
    </source>
</evidence>
<organism evidence="5 6">
    <name type="scientific">Aureimonas flava</name>
    <dbReference type="NCBI Taxonomy" id="2320271"/>
    <lineage>
        <taxon>Bacteria</taxon>
        <taxon>Pseudomonadati</taxon>
        <taxon>Pseudomonadota</taxon>
        <taxon>Alphaproteobacteria</taxon>
        <taxon>Hyphomicrobiales</taxon>
        <taxon>Aurantimonadaceae</taxon>
        <taxon>Aureimonas</taxon>
    </lineage>
</organism>
<gene>
    <name evidence="5" type="ORF">D3218_14750</name>
</gene>
<dbReference type="Pfam" id="PF03328">
    <property type="entry name" value="HpcH_HpaI"/>
    <property type="match status" value="1"/>
</dbReference>
<dbReference type="GO" id="GO:0016832">
    <property type="term" value="F:aldehyde-lyase activity"/>
    <property type="evidence" value="ECO:0007669"/>
    <property type="project" value="TreeGrafter"/>
</dbReference>
<dbReference type="Proteomes" id="UP000265750">
    <property type="component" value="Unassembled WGS sequence"/>
</dbReference>